<comment type="caution">
    <text evidence="1">The sequence shown here is derived from an EMBL/GenBank/DDBJ whole genome shotgun (WGS) entry which is preliminary data.</text>
</comment>
<reference evidence="1 2" key="1">
    <citation type="submission" date="2022-05" db="EMBL/GenBank/DDBJ databases">
        <authorList>
            <consortium name="Genoscope - CEA"/>
            <person name="William W."/>
        </authorList>
    </citation>
    <scope>NUCLEOTIDE SEQUENCE [LARGE SCALE GENOMIC DNA]</scope>
</reference>
<accession>A0AAU9XH99</accession>
<keyword evidence="2" id="KW-1185">Reference proteome</keyword>
<proteinExistence type="predicted"/>
<evidence type="ECO:0000313" key="2">
    <source>
        <dbReference type="Proteomes" id="UP001159428"/>
    </source>
</evidence>
<dbReference type="Proteomes" id="UP001159428">
    <property type="component" value="Unassembled WGS sequence"/>
</dbReference>
<evidence type="ECO:0000313" key="1">
    <source>
        <dbReference type="EMBL" id="CAH3147648.1"/>
    </source>
</evidence>
<organism evidence="1 2">
    <name type="scientific">Pocillopora meandrina</name>
    <dbReference type="NCBI Taxonomy" id="46732"/>
    <lineage>
        <taxon>Eukaryota</taxon>
        <taxon>Metazoa</taxon>
        <taxon>Cnidaria</taxon>
        <taxon>Anthozoa</taxon>
        <taxon>Hexacorallia</taxon>
        <taxon>Scleractinia</taxon>
        <taxon>Astrocoeniina</taxon>
        <taxon>Pocilloporidae</taxon>
        <taxon>Pocillopora</taxon>
    </lineage>
</organism>
<dbReference type="EMBL" id="CALNXJ010000043">
    <property type="protein sequence ID" value="CAH3147648.1"/>
    <property type="molecule type" value="Genomic_DNA"/>
</dbReference>
<sequence length="110" mass="12314">MYLRNNQNVGNLLLSVVSHVGVKMAESSAANTVSRFCSSKTGIPKSNAYQTKWAITISHEWRVNRKVKVPVLDAGGAFKDYGDLYKVKSLSRDLANMDANTLNYWLDKFV</sequence>
<name>A0AAU9XH99_9CNID</name>
<gene>
    <name evidence="1" type="ORF">PMEA_00023524</name>
</gene>
<dbReference type="AlphaFoldDB" id="A0AAU9XH99"/>
<protein>
    <submittedName>
        <fullName evidence="1">Uncharacterized protein</fullName>
    </submittedName>
</protein>